<reference evidence="4" key="2">
    <citation type="submission" date="2015-08" db="UniProtKB">
        <authorList>
            <consortium name="WormBaseParasite"/>
        </authorList>
    </citation>
    <scope>IDENTIFICATION</scope>
</reference>
<organism evidence="3 4">
    <name type="scientific">Strongyloides venezuelensis</name>
    <name type="common">Threadworm</name>
    <dbReference type="NCBI Taxonomy" id="75913"/>
    <lineage>
        <taxon>Eukaryota</taxon>
        <taxon>Metazoa</taxon>
        <taxon>Ecdysozoa</taxon>
        <taxon>Nematoda</taxon>
        <taxon>Chromadorea</taxon>
        <taxon>Rhabditida</taxon>
        <taxon>Tylenchina</taxon>
        <taxon>Panagrolaimomorpha</taxon>
        <taxon>Strongyloidoidea</taxon>
        <taxon>Strongyloididae</taxon>
        <taxon>Strongyloides</taxon>
    </lineage>
</organism>
<feature type="transmembrane region" description="Helical" evidence="2">
    <location>
        <begin position="594"/>
        <end position="619"/>
    </location>
</feature>
<feature type="region of interest" description="Disordered" evidence="1">
    <location>
        <begin position="627"/>
        <end position="649"/>
    </location>
</feature>
<dbReference type="AlphaFoldDB" id="A0A0K0FPB8"/>
<dbReference type="Proteomes" id="UP000035680">
    <property type="component" value="Unassembled WGS sequence"/>
</dbReference>
<dbReference type="WBParaSite" id="SVE_1097300.1">
    <property type="protein sequence ID" value="SVE_1097300.1"/>
    <property type="gene ID" value="SVE_1097300"/>
</dbReference>
<name>A0A0K0FPB8_STRVS</name>
<reference evidence="3" key="1">
    <citation type="submission" date="2014-07" db="EMBL/GenBank/DDBJ databases">
        <authorList>
            <person name="Martin A.A"/>
            <person name="De Silva N."/>
        </authorList>
    </citation>
    <scope>NUCLEOTIDE SEQUENCE</scope>
</reference>
<proteinExistence type="predicted"/>
<keyword evidence="3" id="KW-1185">Reference proteome</keyword>
<keyword evidence="2" id="KW-0472">Membrane</keyword>
<keyword evidence="2" id="KW-0812">Transmembrane</keyword>
<protein>
    <submittedName>
        <fullName evidence="4">6-cysteine protein</fullName>
    </submittedName>
</protein>
<feature type="compositionally biased region" description="Low complexity" evidence="1">
    <location>
        <begin position="632"/>
        <end position="649"/>
    </location>
</feature>
<evidence type="ECO:0000256" key="1">
    <source>
        <dbReference type="SAM" id="MobiDB-lite"/>
    </source>
</evidence>
<evidence type="ECO:0000313" key="3">
    <source>
        <dbReference type="Proteomes" id="UP000035680"/>
    </source>
</evidence>
<evidence type="ECO:0000256" key="2">
    <source>
        <dbReference type="SAM" id="Phobius"/>
    </source>
</evidence>
<accession>A0A0K0FPB8</accession>
<evidence type="ECO:0000313" key="4">
    <source>
        <dbReference type="WBParaSite" id="SVE_1097300.1"/>
    </source>
</evidence>
<sequence>MWILFFFLISHTLTKEWIWDGNKRGSGTAREAFCLYNYHEKIWTGVVDQTSKHLTKDINFLDRMTLRNIKILEVNVTKYEAGHIGVHLQGIDNSYITQNQIFGVVYINENYFLKNPHTTCQMSYCENGLFFMSNIDVKGMYSARVDDFEEIFYLKFVTSDMNFRLDKLIIEGYNFPLILCPYKNWVSIRSVTKFIPYETKGVEYAYLRERQILLPAYPRSDDIDIFVCGYIKYEDGSQLTISHEIEIKNSYKIDLIKPIKNFQDIWKCSEGESATNYHYFIYSYNVKGYNKMRHIKKNSMNENKFYYNDTMYLYNEAFTKDFKNVEDFVRHNYVITPIKPDCRWKLPQLKFKIQLVSPDDSKIFDGQDGIQIMDVRENMLNKDIYYKCKIVIEEVTRYPFLSNYYDQVMEVSLVSKDDDGNKFFHDKIKFDKSFNGFKKYECEIRYKNKDFKYDHPIEKLSFMAIPSNVSITNQNETWRVKDDVVIQCQKKISNIGEIDSVRLQLSKNIFIEFSNVTTGGIFNVVGDFVRSNYGNLIKSKKQKDMDIKYLTTHCNYKVNGGKRFSIVKSGTVLQKTTILKLKKVNIDKGNDNTLLIGLIIGILFLLLSVIFAIISIHFIKYMNKNRRKGNDSSLSTSTSSTSSSTSSLSGMSLTNITVKKTQSKALKMK</sequence>
<keyword evidence="2" id="KW-1133">Transmembrane helix</keyword>